<gene>
    <name evidence="1" type="ORF">LCGC14_1421660</name>
</gene>
<evidence type="ECO:0000313" key="1">
    <source>
        <dbReference type="EMBL" id="KKM72326.1"/>
    </source>
</evidence>
<proteinExistence type="predicted"/>
<organism evidence="1">
    <name type="scientific">marine sediment metagenome</name>
    <dbReference type="NCBI Taxonomy" id="412755"/>
    <lineage>
        <taxon>unclassified sequences</taxon>
        <taxon>metagenomes</taxon>
        <taxon>ecological metagenomes</taxon>
    </lineage>
</organism>
<accession>A0A0F9KCG5</accession>
<dbReference type="AlphaFoldDB" id="A0A0F9KCG5"/>
<protein>
    <submittedName>
        <fullName evidence="1">Uncharacterized protein</fullName>
    </submittedName>
</protein>
<reference evidence="1" key="1">
    <citation type="journal article" date="2015" name="Nature">
        <title>Complex archaea that bridge the gap between prokaryotes and eukaryotes.</title>
        <authorList>
            <person name="Spang A."/>
            <person name="Saw J.H."/>
            <person name="Jorgensen S.L."/>
            <person name="Zaremba-Niedzwiedzka K."/>
            <person name="Martijn J."/>
            <person name="Lind A.E."/>
            <person name="van Eijk R."/>
            <person name="Schleper C."/>
            <person name="Guy L."/>
            <person name="Ettema T.J."/>
        </authorList>
    </citation>
    <scope>NUCLEOTIDE SEQUENCE</scope>
</reference>
<dbReference type="EMBL" id="LAZR01009492">
    <property type="protein sequence ID" value="KKM72326.1"/>
    <property type="molecule type" value="Genomic_DNA"/>
</dbReference>
<comment type="caution">
    <text evidence="1">The sequence shown here is derived from an EMBL/GenBank/DDBJ whole genome shotgun (WGS) entry which is preliminary data.</text>
</comment>
<sequence>MTVLNGSKGLLLRPDYFDKVEPIEEQIKEVFRTKEAVEIKIPVLTEEELAEIEKLKKRAELEAQLKALE</sequence>
<name>A0A0F9KCG5_9ZZZZ</name>